<dbReference type="GeneID" id="72071281"/>
<organism evidence="2 3">
    <name type="scientific">Purpureocillium takamizusanense</name>
    <dbReference type="NCBI Taxonomy" id="2060973"/>
    <lineage>
        <taxon>Eukaryota</taxon>
        <taxon>Fungi</taxon>
        <taxon>Dikarya</taxon>
        <taxon>Ascomycota</taxon>
        <taxon>Pezizomycotina</taxon>
        <taxon>Sordariomycetes</taxon>
        <taxon>Hypocreomycetidae</taxon>
        <taxon>Hypocreales</taxon>
        <taxon>Ophiocordycipitaceae</taxon>
        <taxon>Purpureocillium</taxon>
    </lineage>
</organism>
<proteinExistence type="predicted"/>
<gene>
    <name evidence="2" type="ORF">JDV02_009336</name>
</gene>
<dbReference type="KEGG" id="ptkz:JDV02_009336"/>
<sequence length="118" mass="12465">MCPPSSAVLPGRRLMPGRLLMRGKARHGGGGGVGGGGVEQQPCRPTASPINPHTTLLPPRTTTTTATTLLLVCSLLDVLQLERDPFRVRMVRRGACLPLPGRPPDSLRVCGEQAGSTY</sequence>
<reference evidence="2" key="1">
    <citation type="submission" date="2021-11" db="EMBL/GenBank/DDBJ databases">
        <title>Purpureocillium_takamizusanense_genome.</title>
        <authorList>
            <person name="Nguyen N.-H."/>
        </authorList>
    </citation>
    <scope>NUCLEOTIDE SEQUENCE</scope>
    <source>
        <strain evidence="2">PT3</strain>
    </source>
</reference>
<name>A0A9Q8QRP5_9HYPO</name>
<dbReference type="AlphaFoldDB" id="A0A9Q8QRP5"/>
<keyword evidence="3" id="KW-1185">Reference proteome</keyword>
<dbReference type="Proteomes" id="UP000829364">
    <property type="component" value="Chromosome 9"/>
</dbReference>
<protein>
    <submittedName>
        <fullName evidence="2">Uncharacterized protein</fullName>
    </submittedName>
</protein>
<dbReference type="RefSeq" id="XP_047847000.1">
    <property type="nucleotide sequence ID" value="XM_047990990.1"/>
</dbReference>
<evidence type="ECO:0000313" key="2">
    <source>
        <dbReference type="EMBL" id="UNI23519.1"/>
    </source>
</evidence>
<dbReference type="EMBL" id="CP086362">
    <property type="protein sequence ID" value="UNI23519.1"/>
    <property type="molecule type" value="Genomic_DNA"/>
</dbReference>
<feature type="region of interest" description="Disordered" evidence="1">
    <location>
        <begin position="22"/>
        <end position="59"/>
    </location>
</feature>
<accession>A0A9Q8QRP5</accession>
<evidence type="ECO:0000256" key="1">
    <source>
        <dbReference type="SAM" id="MobiDB-lite"/>
    </source>
</evidence>
<feature type="compositionally biased region" description="Gly residues" evidence="1">
    <location>
        <begin position="28"/>
        <end position="38"/>
    </location>
</feature>
<evidence type="ECO:0000313" key="3">
    <source>
        <dbReference type="Proteomes" id="UP000829364"/>
    </source>
</evidence>